<dbReference type="EMBL" id="BK015188">
    <property type="protein sequence ID" value="DAD95006.1"/>
    <property type="molecule type" value="Genomic_DNA"/>
</dbReference>
<accession>A0A8S5NJU9</accession>
<proteinExistence type="predicted"/>
<evidence type="ECO:0000313" key="1">
    <source>
        <dbReference type="EMBL" id="DAD95006.1"/>
    </source>
</evidence>
<reference evidence="1" key="1">
    <citation type="journal article" date="2021" name="Proc. Natl. Acad. Sci. U.S.A.">
        <title>A Catalog of Tens of Thousands of Viruses from Human Metagenomes Reveals Hidden Associations with Chronic Diseases.</title>
        <authorList>
            <person name="Tisza M.J."/>
            <person name="Buck C.B."/>
        </authorList>
    </citation>
    <scope>NUCLEOTIDE SEQUENCE</scope>
    <source>
        <strain evidence="1">CtGfF74</strain>
    </source>
</reference>
<organism evidence="1">
    <name type="scientific">Siphoviridae sp. ctGfF74</name>
    <dbReference type="NCBI Taxonomy" id="2826223"/>
    <lineage>
        <taxon>Viruses</taxon>
        <taxon>Duplodnaviria</taxon>
        <taxon>Heunggongvirae</taxon>
        <taxon>Uroviricota</taxon>
        <taxon>Caudoviricetes</taxon>
    </lineage>
</organism>
<name>A0A8S5NJU9_9CAUD</name>
<protein>
    <submittedName>
        <fullName evidence="1">Uncharacterized protein</fullName>
    </submittedName>
</protein>
<sequence>MKDMIKILENQLKIEEENVKNQLTNSNLDVIFKLTTTICNLKKMCGDWEASGTVAEVAEDVIKKYSNGRYDHNIDALYDGYIAAKQAYQTNGDQQHKDKLMEALGRLMVEIYDMLSAMMVDSDFRDEKEEIMRRIKMLSD</sequence>